<reference evidence="5" key="1">
    <citation type="submission" date="2025-08" db="UniProtKB">
        <authorList>
            <consortium name="RefSeq"/>
        </authorList>
    </citation>
    <scope>IDENTIFICATION</scope>
</reference>
<name>A0A8B7ZE64_ACAPL</name>
<dbReference type="KEGG" id="aplc:110986400"/>
<dbReference type="OrthoDB" id="10483918at2759"/>
<keyword evidence="2" id="KW-1003">Cell membrane</keyword>
<feature type="signal peptide" evidence="3">
    <location>
        <begin position="1"/>
        <end position="37"/>
    </location>
</feature>
<proteinExistence type="predicted"/>
<comment type="subcellular location">
    <subcellularLocation>
        <location evidence="1">Cell membrane</location>
        <topology evidence="1">Single-pass type I membrane protein</topology>
    </subcellularLocation>
</comment>
<evidence type="ECO:0000313" key="5">
    <source>
        <dbReference type="RefSeq" id="XP_022103939.1"/>
    </source>
</evidence>
<evidence type="ECO:0000256" key="2">
    <source>
        <dbReference type="ARBA" id="ARBA00022475"/>
    </source>
</evidence>
<gene>
    <name evidence="5" type="primary">LOC110986400</name>
</gene>
<accession>A0A8B7ZE64</accession>
<evidence type="ECO:0000256" key="3">
    <source>
        <dbReference type="SAM" id="SignalP"/>
    </source>
</evidence>
<protein>
    <submittedName>
        <fullName evidence="5">Uncharacterized protein LOC110986400</fullName>
    </submittedName>
</protein>
<sequence length="294" mass="32964">MMATVEKRPTFSPSTSSAYLVTLTLLEMLLFSPTVLSDCDQPCSPSFPMANQCQSVAPDSHCGYIHETSTTPSAPTNLRFRDFSYTFGNKTTLGLNITWQLPENYTGLRGFFVHVMKTSYPVGSQHCKKVAFPELTTALQRPSEVSFSMDCLHNVNVDGKYDITVTSLDSGMSVKKSHHTQNCYERPEVEGCLVVRDCVKDGCRGGVPSSDDWIPPHPKAHAVYEDHMWKVRVEFYVYPGNFWLTYRVNLYVYSNHLGTFTPIFSHLVDSNGSSGPIFHEFWNVTPGKISSEGE</sequence>
<dbReference type="InterPro" id="IPR038683">
    <property type="entry name" value="IL17RA/B_FnIII-like_1_sf"/>
</dbReference>
<keyword evidence="4" id="KW-1185">Reference proteome</keyword>
<dbReference type="AlphaFoldDB" id="A0A8B7ZE64"/>
<dbReference type="Gene3D" id="2.60.40.2160">
    <property type="entry name" value="Interleukin-17 receptor A/B, fibronectin-III-like domain 1"/>
    <property type="match status" value="1"/>
</dbReference>
<evidence type="ECO:0000313" key="4">
    <source>
        <dbReference type="Proteomes" id="UP000694845"/>
    </source>
</evidence>
<organism evidence="4 5">
    <name type="scientific">Acanthaster planci</name>
    <name type="common">Crown-of-thorns starfish</name>
    <dbReference type="NCBI Taxonomy" id="133434"/>
    <lineage>
        <taxon>Eukaryota</taxon>
        <taxon>Metazoa</taxon>
        <taxon>Echinodermata</taxon>
        <taxon>Eleutherozoa</taxon>
        <taxon>Asterozoa</taxon>
        <taxon>Asteroidea</taxon>
        <taxon>Valvatacea</taxon>
        <taxon>Valvatida</taxon>
        <taxon>Acanthasteridae</taxon>
        <taxon>Acanthaster</taxon>
    </lineage>
</organism>
<keyword evidence="2" id="KW-0472">Membrane</keyword>
<dbReference type="GO" id="GO:0005886">
    <property type="term" value="C:plasma membrane"/>
    <property type="evidence" value="ECO:0007669"/>
    <property type="project" value="UniProtKB-SubCell"/>
</dbReference>
<evidence type="ECO:0000256" key="1">
    <source>
        <dbReference type="ARBA" id="ARBA00004251"/>
    </source>
</evidence>
<dbReference type="Proteomes" id="UP000694845">
    <property type="component" value="Unplaced"/>
</dbReference>
<feature type="chain" id="PRO_5034188615" evidence="3">
    <location>
        <begin position="38"/>
        <end position="294"/>
    </location>
</feature>
<keyword evidence="3" id="KW-0732">Signal</keyword>
<dbReference type="GeneID" id="110986400"/>
<dbReference type="RefSeq" id="XP_022103939.1">
    <property type="nucleotide sequence ID" value="XM_022248247.1"/>
</dbReference>